<keyword evidence="1" id="KW-1133">Transmembrane helix</keyword>
<evidence type="ECO:0000256" key="1">
    <source>
        <dbReference type="SAM" id="Phobius"/>
    </source>
</evidence>
<reference evidence="2" key="1">
    <citation type="journal article" date="2013" name="Genetics">
        <title>The draft genome and transcriptome of Panagrellus redivivus are shaped by the harsh demands of a free-living lifestyle.</title>
        <authorList>
            <person name="Srinivasan J."/>
            <person name="Dillman A.R."/>
            <person name="Macchietto M.G."/>
            <person name="Heikkinen L."/>
            <person name="Lakso M."/>
            <person name="Fracchia K.M."/>
            <person name="Antoshechkin I."/>
            <person name="Mortazavi A."/>
            <person name="Wong G."/>
            <person name="Sternberg P.W."/>
        </authorList>
    </citation>
    <scope>NUCLEOTIDE SEQUENCE [LARGE SCALE GENOMIC DNA]</scope>
    <source>
        <strain evidence="2">MT8872</strain>
    </source>
</reference>
<dbReference type="PANTHER" id="PTHR47324">
    <property type="entry name" value="PROTEIN IRG-7-RELATED"/>
    <property type="match status" value="1"/>
</dbReference>
<protein>
    <submittedName>
        <fullName evidence="3">VWFA domain-containing protein</fullName>
    </submittedName>
</protein>
<keyword evidence="1" id="KW-0812">Transmembrane</keyword>
<dbReference type="AlphaFoldDB" id="A0A7E4VR08"/>
<evidence type="ECO:0000313" key="2">
    <source>
        <dbReference type="Proteomes" id="UP000492821"/>
    </source>
</evidence>
<keyword evidence="1" id="KW-0472">Membrane</keyword>
<accession>A0A7E4VR08</accession>
<dbReference type="Proteomes" id="UP000492821">
    <property type="component" value="Unassembled WGS sequence"/>
</dbReference>
<organism evidence="2 3">
    <name type="scientific">Panagrellus redivivus</name>
    <name type="common">Microworm</name>
    <dbReference type="NCBI Taxonomy" id="6233"/>
    <lineage>
        <taxon>Eukaryota</taxon>
        <taxon>Metazoa</taxon>
        <taxon>Ecdysozoa</taxon>
        <taxon>Nematoda</taxon>
        <taxon>Chromadorea</taxon>
        <taxon>Rhabditida</taxon>
        <taxon>Tylenchina</taxon>
        <taxon>Panagrolaimomorpha</taxon>
        <taxon>Panagrolaimoidea</taxon>
        <taxon>Panagrolaimidae</taxon>
        <taxon>Panagrellus</taxon>
    </lineage>
</organism>
<evidence type="ECO:0000313" key="3">
    <source>
        <dbReference type="WBParaSite" id="Pan_g24012.t2"/>
    </source>
</evidence>
<name>A0A7E4VR08_PANRE</name>
<reference evidence="3" key="2">
    <citation type="submission" date="2020-10" db="UniProtKB">
        <authorList>
            <consortium name="WormBaseParasite"/>
        </authorList>
    </citation>
    <scope>IDENTIFICATION</scope>
</reference>
<proteinExistence type="predicted"/>
<sequence>MYGIYLTKNAVNEADICAYFEYLKSKGNPIGGNLTRNSIFIGCNSANLINQSYVKRLITVGLKGIDIGEGVVNRSAAIDMTKMLLREPIVIVLLVIVAVFLPLTANADGVFGASKHDIEKTLFLIVEATQENTPALSDLEFCLSCVSNYINPYWFNQFVLISFDASGIRSADGFFTTDDARVALESILKNPLPSNNGSDLPLLESVIHGLSSFTFNPQSVVYLITTAGSSVSDQVNGPTFFKALLGWQVQLQYILVNSTQSNHTLSTQSTRFVADLAVTTGGNFIGLTTPFEMTNFINAHLPTLYDSAFIGDATQGSFSCVQTTYYTAIEANVGTVYLYVYSNSVDPSVRSKYNIISLKWLFDDIYARIYSFTPVDGPGIYTVSLSDIGPCSLQIRSQSAPEATATTQIPTKSTTTGSTQIHSQRLNVV</sequence>
<dbReference type="InterPro" id="IPR053295">
    <property type="entry name" value="Innate_immunity_reg"/>
</dbReference>
<keyword evidence="2" id="KW-1185">Reference proteome</keyword>
<dbReference type="WBParaSite" id="Pan_g24012.t2">
    <property type="protein sequence ID" value="Pan_g24012.t2"/>
    <property type="gene ID" value="Pan_g24012"/>
</dbReference>
<feature type="transmembrane region" description="Helical" evidence="1">
    <location>
        <begin position="84"/>
        <end position="105"/>
    </location>
</feature>
<dbReference type="PANTHER" id="PTHR47324:SF4">
    <property type="entry name" value="EGF-LIKE DOMAIN-CONTAINING PROTEIN"/>
    <property type="match status" value="1"/>
</dbReference>